<protein>
    <submittedName>
        <fullName evidence="3">DUF5686 and carboxypeptidase regulatory-like domain-containing protein</fullName>
    </submittedName>
</protein>
<dbReference type="Gene3D" id="2.60.40.1120">
    <property type="entry name" value="Carboxypeptidase-like, regulatory domain"/>
    <property type="match status" value="1"/>
</dbReference>
<evidence type="ECO:0000256" key="1">
    <source>
        <dbReference type="SAM" id="MobiDB-lite"/>
    </source>
</evidence>
<evidence type="ECO:0000256" key="2">
    <source>
        <dbReference type="SAM" id="SignalP"/>
    </source>
</evidence>
<dbReference type="InterPro" id="IPR043741">
    <property type="entry name" value="DUF5686"/>
</dbReference>
<gene>
    <name evidence="3" type="ORF">ACFPIB_08495</name>
</gene>
<reference evidence="4" key="1">
    <citation type="journal article" date="2019" name="Int. J. Syst. Evol. Microbiol.">
        <title>The Global Catalogue of Microorganisms (GCM) 10K type strain sequencing project: providing services to taxonomists for standard genome sequencing and annotation.</title>
        <authorList>
            <consortium name="The Broad Institute Genomics Platform"/>
            <consortium name="The Broad Institute Genome Sequencing Center for Infectious Disease"/>
            <person name="Wu L."/>
            <person name="Ma J."/>
        </authorList>
    </citation>
    <scope>NUCLEOTIDE SEQUENCE [LARGE SCALE GENOMIC DNA]</scope>
    <source>
        <strain evidence="4">KACC 12602</strain>
    </source>
</reference>
<dbReference type="SUPFAM" id="SSF49464">
    <property type="entry name" value="Carboxypeptidase regulatory domain-like"/>
    <property type="match status" value="1"/>
</dbReference>
<sequence>MKRIKLVFLMWFLLLQFSAIAGVLQGRITNEKGEPLPFANIYVRNTSNGTTANEQGFYQFKLAPGTYEIVFQFIGYKPEVQQIVIGESMMERNVSLQPEALNLQEVVIKAGAKDPAYAMIKAAMGKRKYHLKETEAYKCRVYIKNLQRLTEVPKKVLGLVKVTDVKPGIIYLSESVSELSFKQPDKYREKLLSSKMSGSNKTISFNQATDFEFDFYQNLIKVEGLTPRGFVSPIAANAFLFYKYQLIGTSEEKGRFIHKIKVTPLRKNDPAFKGYIYLVDDEWRLHSVDLGLSKNTQLEFLDSAHMKQVFAPIGNSGVWLPISKKLTLQFSGLGFKGNGYVNVIYSQYQAQPAGYVLAANALNNSENARISEGKTAAEEPKTVGKTSKKVARKTKQRTEPEQLFDKKHFNNEILSVAEEANKKDSVYWEEIRPIPLTQEEISDYKTKDSLVAIVESKPYKDSVDAVRNKFSFSSLFFGGYRYYHSFSRQSFSTDPLIAPLEYNSFLQFNTVEGLVLNPGFMYRKSYEDRRYFEVAPMFRYGFSSERFYASLKTTWYYKPLKNGTFTAEGGRFVSQFNSNNPITTFWNSVYTLLAERNYLKLYEKRYVKLEEKSEIVNGLNITAVAEFADRHELFNTIDYTFSDRESRNFTPNLPVVAELPDAAFGRNQAFTASMQLTWRPGQQYISRPDHKINLASKYPTFAVAYTKGFKNIFGSDVDFDRVAALVSDNVDLGLLGSSQYWFTGGTFLNSRKMWLMDYRHFSGNRTIYAGGFGGFQLLDYYLYSTKHTYFEGHFSHHFNGFILNKLPFIRKGKLQEVVNVNYLHTRESKNYVELGVGLEHIFKILRADFYTGFQEGQKVRTGFRVGFGF</sequence>
<dbReference type="Pfam" id="PF13715">
    <property type="entry name" value="CarbopepD_reg_2"/>
    <property type="match status" value="1"/>
</dbReference>
<evidence type="ECO:0000313" key="3">
    <source>
        <dbReference type="EMBL" id="MFC5270643.1"/>
    </source>
</evidence>
<keyword evidence="2" id="KW-0732">Signal</keyword>
<proteinExistence type="predicted"/>
<keyword evidence="4" id="KW-1185">Reference proteome</keyword>
<feature type="region of interest" description="Disordered" evidence="1">
    <location>
        <begin position="370"/>
        <end position="397"/>
    </location>
</feature>
<feature type="compositionally biased region" description="Basic and acidic residues" evidence="1">
    <location>
        <begin position="370"/>
        <end position="382"/>
    </location>
</feature>
<feature type="compositionally biased region" description="Basic residues" evidence="1">
    <location>
        <begin position="386"/>
        <end position="395"/>
    </location>
</feature>
<feature type="signal peptide" evidence="2">
    <location>
        <begin position="1"/>
        <end position="21"/>
    </location>
</feature>
<comment type="caution">
    <text evidence="3">The sequence shown here is derived from an EMBL/GenBank/DDBJ whole genome shotgun (WGS) entry which is preliminary data.</text>
</comment>
<accession>A0ABW0EBM7</accession>
<dbReference type="RefSeq" id="WP_378017009.1">
    <property type="nucleotide sequence ID" value="NZ_JBHSKT010000004.1"/>
</dbReference>
<name>A0ABW0EBM7_9BACT</name>
<dbReference type="Proteomes" id="UP001596161">
    <property type="component" value="Unassembled WGS sequence"/>
</dbReference>
<dbReference type="InterPro" id="IPR008969">
    <property type="entry name" value="CarboxyPept-like_regulatory"/>
</dbReference>
<dbReference type="Pfam" id="PF18939">
    <property type="entry name" value="DUF5686"/>
    <property type="match status" value="1"/>
</dbReference>
<organism evidence="3 4">
    <name type="scientific">Adhaeribacter terreus</name>
    <dbReference type="NCBI Taxonomy" id="529703"/>
    <lineage>
        <taxon>Bacteria</taxon>
        <taxon>Pseudomonadati</taxon>
        <taxon>Bacteroidota</taxon>
        <taxon>Cytophagia</taxon>
        <taxon>Cytophagales</taxon>
        <taxon>Hymenobacteraceae</taxon>
        <taxon>Adhaeribacter</taxon>
    </lineage>
</organism>
<feature type="chain" id="PRO_5045613932" evidence="2">
    <location>
        <begin position="22"/>
        <end position="869"/>
    </location>
</feature>
<evidence type="ECO:0000313" key="4">
    <source>
        <dbReference type="Proteomes" id="UP001596161"/>
    </source>
</evidence>
<dbReference type="EMBL" id="JBHSKT010000004">
    <property type="protein sequence ID" value="MFC5270643.1"/>
    <property type="molecule type" value="Genomic_DNA"/>
</dbReference>